<accession>A0A4Q7ZB92</accession>
<reference evidence="2 3" key="1">
    <citation type="submission" date="2019-02" db="EMBL/GenBank/DDBJ databases">
        <title>Genomic Encyclopedia of Type Strains, Phase IV (KMG-IV): sequencing the most valuable type-strain genomes for metagenomic binning, comparative biology and taxonomic classification.</title>
        <authorList>
            <person name="Goeker M."/>
        </authorList>
    </citation>
    <scope>NUCLEOTIDE SEQUENCE [LARGE SCALE GENOMIC DNA]</scope>
    <source>
        <strain evidence="2 3">DSM 105135</strain>
    </source>
</reference>
<dbReference type="InterPro" id="IPR018707">
    <property type="entry name" value="LpxR"/>
</dbReference>
<name>A0A4Q7ZB92_9GAMM</name>
<evidence type="ECO:0008006" key="4">
    <source>
        <dbReference type="Google" id="ProtNLM"/>
    </source>
</evidence>
<protein>
    <recommendedName>
        <fullName evidence="4">Lipid A deacylase LpxR family protein</fullName>
    </recommendedName>
</protein>
<dbReference type="Pfam" id="PF09982">
    <property type="entry name" value="LpxR"/>
    <property type="match status" value="1"/>
</dbReference>
<dbReference type="Proteomes" id="UP000292423">
    <property type="component" value="Unassembled WGS sequence"/>
</dbReference>
<dbReference type="AlphaFoldDB" id="A0A4Q7ZB92"/>
<evidence type="ECO:0000313" key="3">
    <source>
        <dbReference type="Proteomes" id="UP000292423"/>
    </source>
</evidence>
<evidence type="ECO:0000256" key="1">
    <source>
        <dbReference type="SAM" id="SignalP"/>
    </source>
</evidence>
<comment type="caution">
    <text evidence="2">The sequence shown here is derived from an EMBL/GenBank/DDBJ whole genome shotgun (WGS) entry which is preliminary data.</text>
</comment>
<organism evidence="2 3">
    <name type="scientific">Fluviicoccus keumensis</name>
    <dbReference type="NCBI Taxonomy" id="1435465"/>
    <lineage>
        <taxon>Bacteria</taxon>
        <taxon>Pseudomonadati</taxon>
        <taxon>Pseudomonadota</taxon>
        <taxon>Gammaproteobacteria</taxon>
        <taxon>Moraxellales</taxon>
        <taxon>Moraxellaceae</taxon>
        <taxon>Fluviicoccus</taxon>
    </lineage>
</organism>
<feature type="chain" id="PRO_5020488555" description="Lipid A deacylase LpxR family protein" evidence="1">
    <location>
        <begin position="23"/>
        <end position="355"/>
    </location>
</feature>
<dbReference type="InterPro" id="IPR037107">
    <property type="entry name" value="Put_OMP_sf"/>
</dbReference>
<proteinExistence type="predicted"/>
<keyword evidence="3" id="KW-1185">Reference proteome</keyword>
<gene>
    <name evidence="2" type="ORF">EV700_0386</name>
</gene>
<sequence length="355" mass="40318">MTTRQASLIVLLAVLAAGPAKAADMPVTVREPDNSGWSLQLDNDLFSPRNHDRDYTGGVSLTFAGKRVTGWPLSLDPALDRLNDWLQRREPTSPLTLHSLQIGMLAFAPDEISNAQLIADDRPYASLIYWANSRLTLNTDGETADEQTLLLGILGTHIAENIQKTIHHVTGSTPPQGWQHQISDGGEPTFRYSLSRQRLLDQGLFGRHPWQLKRAIEGSLGMVTETNLAMSLRWGRLRTPWWSNTPEWTEYFSQPTPGLSPAEWRGPPEFYLWAGVKARARLYNAFLQGQFQPSELRYHLDEMRPLIGEAWFGITRQTGDHSRLSWVLRYQGSELRHGHGDRDVMWGSFIYNRDY</sequence>
<feature type="signal peptide" evidence="1">
    <location>
        <begin position="1"/>
        <end position="22"/>
    </location>
</feature>
<dbReference type="Gene3D" id="2.40.128.140">
    <property type="entry name" value="Outer membrane protein"/>
    <property type="match status" value="1"/>
</dbReference>
<evidence type="ECO:0000313" key="2">
    <source>
        <dbReference type="EMBL" id="RZU47424.1"/>
    </source>
</evidence>
<dbReference type="EMBL" id="SHKX01000010">
    <property type="protein sequence ID" value="RZU47424.1"/>
    <property type="molecule type" value="Genomic_DNA"/>
</dbReference>
<dbReference type="RefSeq" id="WP_130410668.1">
    <property type="nucleotide sequence ID" value="NZ_SHKX01000010.1"/>
</dbReference>
<dbReference type="OrthoDB" id="9776275at2"/>
<keyword evidence="1" id="KW-0732">Signal</keyword>